<protein>
    <submittedName>
        <fullName evidence="3">Uncharacterized protein</fullName>
    </submittedName>
</protein>
<feature type="region of interest" description="Disordered" evidence="1">
    <location>
        <begin position="136"/>
        <end position="171"/>
    </location>
</feature>
<keyword evidence="2" id="KW-1185">Reference proteome</keyword>
<organism evidence="2 3">
    <name type="scientific">Plectus sambesii</name>
    <dbReference type="NCBI Taxonomy" id="2011161"/>
    <lineage>
        <taxon>Eukaryota</taxon>
        <taxon>Metazoa</taxon>
        <taxon>Ecdysozoa</taxon>
        <taxon>Nematoda</taxon>
        <taxon>Chromadorea</taxon>
        <taxon>Plectida</taxon>
        <taxon>Plectina</taxon>
        <taxon>Plectoidea</taxon>
        <taxon>Plectidae</taxon>
        <taxon>Plectus</taxon>
    </lineage>
</organism>
<accession>A0A914X8X1</accession>
<evidence type="ECO:0000313" key="2">
    <source>
        <dbReference type="Proteomes" id="UP000887566"/>
    </source>
</evidence>
<name>A0A914X8X1_9BILA</name>
<dbReference type="WBParaSite" id="PSAMB.scaffold68size88002.g1393.t1">
    <property type="protein sequence ID" value="PSAMB.scaffold68size88002.g1393.t1"/>
    <property type="gene ID" value="PSAMB.scaffold68size88002.g1393"/>
</dbReference>
<dbReference type="Proteomes" id="UP000887566">
    <property type="component" value="Unplaced"/>
</dbReference>
<evidence type="ECO:0000313" key="3">
    <source>
        <dbReference type="WBParaSite" id="PSAMB.scaffold68size88002.g1393.t1"/>
    </source>
</evidence>
<sequence>MTTSTTTTTTVESRGSLRLGAAAAATRALERATSMLAASALSGLAALPAYFSRRARVAAVYSSVSPLRAAPSTPVDPTNRSGQLAGRMPFAHVPSMTEVPSSRRSSLYSLPALSPSACCSPLSIGGGQSLFIGRRRSTDMDTPEPGASPSSAQPTADHDPEDYLDPFDPHFDPAAADGKRPLIFCHIASYRSAHRVALPITVPLYACEKCADRRRFEL</sequence>
<reference evidence="3" key="1">
    <citation type="submission" date="2022-11" db="UniProtKB">
        <authorList>
            <consortium name="WormBaseParasite"/>
        </authorList>
    </citation>
    <scope>IDENTIFICATION</scope>
</reference>
<evidence type="ECO:0000256" key="1">
    <source>
        <dbReference type="SAM" id="MobiDB-lite"/>
    </source>
</evidence>
<feature type="region of interest" description="Disordered" evidence="1">
    <location>
        <begin position="66"/>
        <end position="85"/>
    </location>
</feature>
<proteinExistence type="predicted"/>
<dbReference type="AlphaFoldDB" id="A0A914X8X1"/>